<dbReference type="EMBL" id="CM007654">
    <property type="protein sequence ID" value="ONI11005.1"/>
    <property type="molecule type" value="Genomic_DNA"/>
</dbReference>
<sequence length="70" mass="7720">MVLHFISPLFIGLMRPCPQLAHVDLIGFDNDKPPNYLLHKSGTNGTTAQLGEAINGFHVIARSCSFANRR</sequence>
<evidence type="ECO:0000313" key="2">
    <source>
        <dbReference type="Proteomes" id="UP000006882"/>
    </source>
</evidence>
<gene>
    <name evidence="1" type="ORF">PRUPE_4G081900</name>
</gene>
<evidence type="ECO:0000313" key="1">
    <source>
        <dbReference type="EMBL" id="ONI11005.1"/>
    </source>
</evidence>
<protein>
    <submittedName>
        <fullName evidence="1">Uncharacterized protein</fullName>
    </submittedName>
</protein>
<keyword evidence="2" id="KW-1185">Reference proteome</keyword>
<dbReference type="AlphaFoldDB" id="A0A251PKQ1"/>
<dbReference type="Proteomes" id="UP000006882">
    <property type="component" value="Chromosome G4"/>
</dbReference>
<reference evidence="1 2" key="1">
    <citation type="journal article" date="2013" name="Nat. Genet.">
        <title>The high-quality draft genome of peach (Prunus persica) identifies unique patterns of genetic diversity, domestication and genome evolution.</title>
        <authorList>
            <consortium name="International Peach Genome Initiative"/>
            <person name="Verde I."/>
            <person name="Abbott A.G."/>
            <person name="Scalabrin S."/>
            <person name="Jung S."/>
            <person name="Shu S."/>
            <person name="Marroni F."/>
            <person name="Zhebentyayeva T."/>
            <person name="Dettori M.T."/>
            <person name="Grimwood J."/>
            <person name="Cattonaro F."/>
            <person name="Zuccolo A."/>
            <person name="Rossini L."/>
            <person name="Jenkins J."/>
            <person name="Vendramin E."/>
            <person name="Meisel L.A."/>
            <person name="Decroocq V."/>
            <person name="Sosinski B."/>
            <person name="Prochnik S."/>
            <person name="Mitros T."/>
            <person name="Policriti A."/>
            <person name="Cipriani G."/>
            <person name="Dondini L."/>
            <person name="Ficklin S."/>
            <person name="Goodstein D.M."/>
            <person name="Xuan P."/>
            <person name="Del Fabbro C."/>
            <person name="Aramini V."/>
            <person name="Copetti D."/>
            <person name="Gonzalez S."/>
            <person name="Horner D.S."/>
            <person name="Falchi R."/>
            <person name="Lucas S."/>
            <person name="Mica E."/>
            <person name="Maldonado J."/>
            <person name="Lazzari B."/>
            <person name="Bielenberg D."/>
            <person name="Pirona R."/>
            <person name="Miculan M."/>
            <person name="Barakat A."/>
            <person name="Testolin R."/>
            <person name="Stella A."/>
            <person name="Tartarini S."/>
            <person name="Tonutti P."/>
            <person name="Arus P."/>
            <person name="Orellana A."/>
            <person name="Wells C."/>
            <person name="Main D."/>
            <person name="Vizzotto G."/>
            <person name="Silva H."/>
            <person name="Salamini F."/>
            <person name="Schmutz J."/>
            <person name="Morgante M."/>
            <person name="Rokhsar D.S."/>
        </authorList>
    </citation>
    <scope>NUCLEOTIDE SEQUENCE [LARGE SCALE GENOMIC DNA]</scope>
    <source>
        <strain evidence="2">cv. Nemared</strain>
    </source>
</reference>
<dbReference type="Gramene" id="ONI11005">
    <property type="protein sequence ID" value="ONI11005"/>
    <property type="gene ID" value="PRUPE_4G081900"/>
</dbReference>
<name>A0A251PKQ1_PRUPE</name>
<proteinExistence type="predicted"/>
<organism evidence="1 2">
    <name type="scientific">Prunus persica</name>
    <name type="common">Peach</name>
    <name type="synonym">Amygdalus persica</name>
    <dbReference type="NCBI Taxonomy" id="3760"/>
    <lineage>
        <taxon>Eukaryota</taxon>
        <taxon>Viridiplantae</taxon>
        <taxon>Streptophyta</taxon>
        <taxon>Embryophyta</taxon>
        <taxon>Tracheophyta</taxon>
        <taxon>Spermatophyta</taxon>
        <taxon>Magnoliopsida</taxon>
        <taxon>eudicotyledons</taxon>
        <taxon>Gunneridae</taxon>
        <taxon>Pentapetalae</taxon>
        <taxon>rosids</taxon>
        <taxon>fabids</taxon>
        <taxon>Rosales</taxon>
        <taxon>Rosaceae</taxon>
        <taxon>Amygdaloideae</taxon>
        <taxon>Amygdaleae</taxon>
        <taxon>Prunus</taxon>
    </lineage>
</organism>
<accession>A0A251PKQ1</accession>